<evidence type="ECO:0000256" key="5">
    <source>
        <dbReference type="ARBA" id="ARBA00022692"/>
    </source>
</evidence>
<evidence type="ECO:0000313" key="14">
    <source>
        <dbReference type="Proteomes" id="UP000633278"/>
    </source>
</evidence>
<feature type="transmembrane region" description="Helical" evidence="12">
    <location>
        <begin position="134"/>
        <end position="152"/>
    </location>
</feature>
<evidence type="ECO:0000256" key="12">
    <source>
        <dbReference type="SAM" id="Phobius"/>
    </source>
</evidence>
<evidence type="ECO:0000256" key="4">
    <source>
        <dbReference type="ARBA" id="ARBA00022475"/>
    </source>
</evidence>
<feature type="transmembrane region" description="Helical" evidence="12">
    <location>
        <begin position="222"/>
        <end position="243"/>
    </location>
</feature>
<protein>
    <submittedName>
        <fullName evidence="13">Sodium:solute symporter</fullName>
    </submittedName>
</protein>
<feature type="transmembrane region" description="Helical" evidence="12">
    <location>
        <begin position="71"/>
        <end position="98"/>
    </location>
</feature>
<dbReference type="CDD" id="cd10326">
    <property type="entry name" value="SLC5sbd_NIS-like"/>
    <property type="match status" value="1"/>
</dbReference>
<dbReference type="GO" id="GO:0006814">
    <property type="term" value="P:sodium ion transport"/>
    <property type="evidence" value="ECO:0007669"/>
    <property type="project" value="UniProtKB-KW"/>
</dbReference>
<dbReference type="Proteomes" id="UP000633278">
    <property type="component" value="Unassembled WGS sequence"/>
</dbReference>
<dbReference type="GO" id="GO:0015293">
    <property type="term" value="F:symporter activity"/>
    <property type="evidence" value="ECO:0007669"/>
    <property type="project" value="TreeGrafter"/>
</dbReference>
<dbReference type="PANTHER" id="PTHR42985:SF47">
    <property type="entry name" value="INTEGRAL MEMBRANE TRANSPORT PROTEIN"/>
    <property type="match status" value="1"/>
</dbReference>
<dbReference type="EMBL" id="BMJW01000002">
    <property type="protein sequence ID" value="GGH01011.1"/>
    <property type="molecule type" value="Genomic_DNA"/>
</dbReference>
<feature type="transmembrane region" description="Helical" evidence="12">
    <location>
        <begin position="323"/>
        <end position="342"/>
    </location>
</feature>
<dbReference type="AlphaFoldDB" id="A0A917I0K5"/>
<organism evidence="13 14">
    <name type="scientific">Polaribacter pacificus</name>
    <dbReference type="NCBI Taxonomy" id="1775173"/>
    <lineage>
        <taxon>Bacteria</taxon>
        <taxon>Pseudomonadati</taxon>
        <taxon>Bacteroidota</taxon>
        <taxon>Flavobacteriia</taxon>
        <taxon>Flavobacteriales</taxon>
        <taxon>Flavobacteriaceae</taxon>
    </lineage>
</organism>
<dbReference type="Gene3D" id="1.20.1730.10">
    <property type="entry name" value="Sodium/glucose cotransporter"/>
    <property type="match status" value="1"/>
</dbReference>
<evidence type="ECO:0000256" key="7">
    <source>
        <dbReference type="ARBA" id="ARBA00023053"/>
    </source>
</evidence>
<reference evidence="13" key="2">
    <citation type="submission" date="2020-09" db="EMBL/GenBank/DDBJ databases">
        <authorList>
            <person name="Sun Q."/>
            <person name="Zhou Y."/>
        </authorList>
    </citation>
    <scope>NUCLEOTIDE SEQUENCE</scope>
    <source>
        <strain evidence="13">CGMCC 1.15763</strain>
    </source>
</reference>
<keyword evidence="14" id="KW-1185">Reference proteome</keyword>
<keyword evidence="10" id="KW-0739">Sodium transport</keyword>
<comment type="subcellular location">
    <subcellularLocation>
        <location evidence="1">Cell membrane</location>
        <topology evidence="1">Multi-pass membrane protein</topology>
    </subcellularLocation>
</comment>
<feature type="transmembrane region" description="Helical" evidence="12">
    <location>
        <begin position="348"/>
        <end position="368"/>
    </location>
</feature>
<evidence type="ECO:0000256" key="10">
    <source>
        <dbReference type="ARBA" id="ARBA00023201"/>
    </source>
</evidence>
<keyword evidence="9 12" id="KW-0472">Membrane</keyword>
<dbReference type="InterPro" id="IPR038377">
    <property type="entry name" value="Na/Glc_symporter_sf"/>
</dbReference>
<comment type="caution">
    <text evidence="13">The sequence shown here is derived from an EMBL/GenBank/DDBJ whole genome shotgun (WGS) entry which is preliminary data.</text>
</comment>
<evidence type="ECO:0000256" key="2">
    <source>
        <dbReference type="ARBA" id="ARBA00006434"/>
    </source>
</evidence>
<reference evidence="13" key="1">
    <citation type="journal article" date="2014" name="Int. J. Syst. Evol. Microbiol.">
        <title>Complete genome sequence of Corynebacterium casei LMG S-19264T (=DSM 44701T), isolated from a smear-ripened cheese.</title>
        <authorList>
            <consortium name="US DOE Joint Genome Institute (JGI-PGF)"/>
            <person name="Walter F."/>
            <person name="Albersmeier A."/>
            <person name="Kalinowski J."/>
            <person name="Ruckert C."/>
        </authorList>
    </citation>
    <scope>NUCLEOTIDE SEQUENCE</scope>
    <source>
        <strain evidence="13">CGMCC 1.15763</strain>
    </source>
</reference>
<name>A0A917I0K5_9FLAO</name>
<evidence type="ECO:0000256" key="1">
    <source>
        <dbReference type="ARBA" id="ARBA00004651"/>
    </source>
</evidence>
<feature type="transmembrane region" description="Helical" evidence="12">
    <location>
        <begin position="380"/>
        <end position="399"/>
    </location>
</feature>
<feature type="transmembrane region" description="Helical" evidence="12">
    <location>
        <begin position="183"/>
        <end position="201"/>
    </location>
</feature>
<keyword evidence="3" id="KW-0813">Transport</keyword>
<feature type="transmembrane region" description="Helical" evidence="12">
    <location>
        <begin position="263"/>
        <end position="286"/>
    </location>
</feature>
<proteinExistence type="inferred from homology"/>
<dbReference type="PANTHER" id="PTHR42985">
    <property type="entry name" value="SODIUM-COUPLED MONOCARBOXYLATE TRANSPORTER"/>
    <property type="match status" value="1"/>
</dbReference>
<feature type="transmembrane region" description="Helical" evidence="12">
    <location>
        <begin position="405"/>
        <end position="426"/>
    </location>
</feature>
<dbReference type="InterPro" id="IPR001734">
    <property type="entry name" value="Na/solute_symporter"/>
</dbReference>
<gene>
    <name evidence="13" type="ORF">GCM10011416_19610</name>
</gene>
<dbReference type="GO" id="GO:0005886">
    <property type="term" value="C:plasma membrane"/>
    <property type="evidence" value="ECO:0007669"/>
    <property type="project" value="UniProtKB-SubCell"/>
</dbReference>
<evidence type="ECO:0000256" key="9">
    <source>
        <dbReference type="ARBA" id="ARBA00023136"/>
    </source>
</evidence>
<evidence type="ECO:0000256" key="8">
    <source>
        <dbReference type="ARBA" id="ARBA00023065"/>
    </source>
</evidence>
<dbReference type="PROSITE" id="PS50283">
    <property type="entry name" value="NA_SOLUT_SYMP_3"/>
    <property type="match status" value="1"/>
</dbReference>
<feature type="transmembrane region" description="Helical" evidence="12">
    <location>
        <begin position="104"/>
        <end position="122"/>
    </location>
</feature>
<sequence length="429" mass="48103">MIGASLSGVTFISVPGWIEDQNMSYMQMVLGYVVGYAVIGLVLLPLYYRLNLTSIYSYLEDRFGYYSYKTGASFFLLSRTVGAAFRLFLVANVLQLILFDAYGVPFWVTVSITILLIWLYTFKGGIKTIVWTDTLQTLFMLIAVGVCIYTISDSMQIDNVFNYVAESDLSKTFFFDDPKAGNYFWKQFLSGAFIAVVMTGLDQDMMQKNLTCRNLKDAQKNIFWFTIVLVIVNLFFLALGVLLTDFAQQNGIDAHKDELFPIIATQGSLGTATALFFILGLIAAAYSSADSALTSLTTSFSIDILEIDKKKSVADQEKTRKKIHILFSFILIATILIFKYFIADASVIAKIFTFAGYTYGPLLGLYAFGLFTKLNVKDKAVPFICLIAPIFTYLISFYSVEKLGFDFGFFVLVLNGALTFLGLYLFKKQ</sequence>
<dbReference type="InterPro" id="IPR051163">
    <property type="entry name" value="Sodium:Solute_Symporter_SSF"/>
</dbReference>
<comment type="similarity">
    <text evidence="2 11">Belongs to the sodium:solute symporter (SSF) (TC 2.A.21) family.</text>
</comment>
<dbReference type="Pfam" id="PF00474">
    <property type="entry name" value="SSF"/>
    <property type="match status" value="1"/>
</dbReference>
<evidence type="ECO:0000313" key="13">
    <source>
        <dbReference type="EMBL" id="GGH01011.1"/>
    </source>
</evidence>
<feature type="transmembrane region" description="Helical" evidence="12">
    <location>
        <begin position="29"/>
        <end position="50"/>
    </location>
</feature>
<keyword evidence="5 12" id="KW-0812">Transmembrane</keyword>
<keyword evidence="7" id="KW-0915">Sodium</keyword>
<accession>A0A917I0K5</accession>
<evidence type="ECO:0000256" key="6">
    <source>
        <dbReference type="ARBA" id="ARBA00022989"/>
    </source>
</evidence>
<keyword evidence="4" id="KW-1003">Cell membrane</keyword>
<evidence type="ECO:0000256" key="3">
    <source>
        <dbReference type="ARBA" id="ARBA00022448"/>
    </source>
</evidence>
<evidence type="ECO:0000256" key="11">
    <source>
        <dbReference type="RuleBase" id="RU362091"/>
    </source>
</evidence>
<keyword evidence="8" id="KW-0406">Ion transport</keyword>
<keyword evidence="6 12" id="KW-1133">Transmembrane helix</keyword>